<organism evidence="7 8">
    <name type="scientific">Strongylocentrotus purpuratus</name>
    <name type="common">Purple sea urchin</name>
    <dbReference type="NCBI Taxonomy" id="7668"/>
    <lineage>
        <taxon>Eukaryota</taxon>
        <taxon>Metazoa</taxon>
        <taxon>Echinodermata</taxon>
        <taxon>Eleutherozoa</taxon>
        <taxon>Echinozoa</taxon>
        <taxon>Echinoidea</taxon>
        <taxon>Euechinoidea</taxon>
        <taxon>Echinacea</taxon>
        <taxon>Camarodonta</taxon>
        <taxon>Echinidea</taxon>
        <taxon>Strongylocentrotidae</taxon>
        <taxon>Strongylocentrotus</taxon>
    </lineage>
</organism>
<dbReference type="InterPro" id="IPR033906">
    <property type="entry name" value="Lipase_N"/>
</dbReference>
<feature type="signal peptide" evidence="5">
    <location>
        <begin position="1"/>
        <end position="23"/>
    </location>
</feature>
<proteinExistence type="inferred from homology"/>
<dbReference type="InterPro" id="IPR029058">
    <property type="entry name" value="AB_hydrolase_fold"/>
</dbReference>
<evidence type="ECO:0000256" key="1">
    <source>
        <dbReference type="ARBA" id="ARBA00004613"/>
    </source>
</evidence>
<dbReference type="PANTHER" id="PTHR11610">
    <property type="entry name" value="LIPASE"/>
    <property type="match status" value="1"/>
</dbReference>
<name>A0A7M7RGA9_STRPU</name>
<evidence type="ECO:0000256" key="2">
    <source>
        <dbReference type="ARBA" id="ARBA00010701"/>
    </source>
</evidence>
<dbReference type="GeneID" id="579918"/>
<evidence type="ECO:0000259" key="6">
    <source>
        <dbReference type="Pfam" id="PF00151"/>
    </source>
</evidence>
<dbReference type="GO" id="GO:0016298">
    <property type="term" value="F:lipase activity"/>
    <property type="evidence" value="ECO:0000318"/>
    <property type="project" value="GO_Central"/>
</dbReference>
<keyword evidence="8" id="KW-1185">Reference proteome</keyword>
<dbReference type="InterPro" id="IPR000734">
    <property type="entry name" value="TAG_lipase"/>
</dbReference>
<dbReference type="KEGG" id="spu:579918"/>
<dbReference type="CDD" id="cd00707">
    <property type="entry name" value="Pancreat_lipase_like"/>
    <property type="match status" value="1"/>
</dbReference>
<dbReference type="InterPro" id="IPR013818">
    <property type="entry name" value="Lipase"/>
</dbReference>
<dbReference type="Proteomes" id="UP000007110">
    <property type="component" value="Unassembled WGS sequence"/>
</dbReference>
<reference evidence="7" key="2">
    <citation type="submission" date="2021-01" db="UniProtKB">
        <authorList>
            <consortium name="EnsemblMetazoa"/>
        </authorList>
    </citation>
    <scope>IDENTIFICATION</scope>
</reference>
<evidence type="ECO:0000256" key="3">
    <source>
        <dbReference type="ARBA" id="ARBA00022525"/>
    </source>
</evidence>
<dbReference type="PRINTS" id="PR00821">
    <property type="entry name" value="TAGLIPASE"/>
</dbReference>
<sequence>MLSSATLAFVALVSIFGGDASMAASVEYDGWTFEYSIFDPYHAMKPLSPQEIPPVMRLFTVNAAGGEGQILDRNHPETIMYSDFRADRDTKVIIHGYTENGLRDQYVKMKDAYLGATDVNVIIVDWRLGADGSYFQSRANTRVIGKETAAFLHALKTTAQTDFNKIHIVGHSLGSHVAGYAGEALIQDYQEMVARITGLDPAGPLFGGYGVKSNYRLDKTDAAFVDVIHTDGDFAAVGGMGLMDQLGHQDFYPNGGKDMSGCDPTVHNVIDSAFCDHILSVEYFTNTIPSPGRYATTSYAQSFFDRLINGVDYQDCKQPCPEMGEHAKPGREGAFYVKVE</sequence>
<evidence type="ECO:0000313" key="8">
    <source>
        <dbReference type="Proteomes" id="UP000007110"/>
    </source>
</evidence>
<accession>A0A7M7RGA9</accession>
<dbReference type="AlphaFoldDB" id="A0A7M7RGA9"/>
<feature type="domain" description="Lipase" evidence="6">
    <location>
        <begin position="47"/>
        <end position="328"/>
    </location>
</feature>
<dbReference type="FunFam" id="3.40.50.1820:FF:000406">
    <property type="entry name" value="Uncharacterized protein"/>
    <property type="match status" value="1"/>
</dbReference>
<comment type="similarity">
    <text evidence="2 4">Belongs to the AB hydrolase superfamily. Lipase family.</text>
</comment>
<dbReference type="PANTHER" id="PTHR11610:SF178">
    <property type="entry name" value="LIPASE MEMBER H-A-LIKE PROTEIN"/>
    <property type="match status" value="1"/>
</dbReference>
<comment type="subcellular location">
    <subcellularLocation>
        <location evidence="1">Secreted</location>
    </subcellularLocation>
</comment>
<dbReference type="RefSeq" id="XP_785102.2">
    <property type="nucleotide sequence ID" value="XM_780009.4"/>
</dbReference>
<reference evidence="8" key="1">
    <citation type="submission" date="2015-02" db="EMBL/GenBank/DDBJ databases">
        <title>Genome sequencing for Strongylocentrotus purpuratus.</title>
        <authorList>
            <person name="Murali S."/>
            <person name="Liu Y."/>
            <person name="Vee V."/>
            <person name="English A."/>
            <person name="Wang M."/>
            <person name="Skinner E."/>
            <person name="Han Y."/>
            <person name="Muzny D.M."/>
            <person name="Worley K.C."/>
            <person name="Gibbs R.A."/>
        </authorList>
    </citation>
    <scope>NUCLEOTIDE SEQUENCE</scope>
</reference>
<dbReference type="Gene3D" id="3.40.50.1820">
    <property type="entry name" value="alpha/beta hydrolase"/>
    <property type="match status" value="1"/>
</dbReference>
<dbReference type="OMA" id="CGHARAP"/>
<keyword evidence="3" id="KW-0964">Secreted</keyword>
<protein>
    <recommendedName>
        <fullName evidence="6">Lipase domain-containing protein</fullName>
    </recommendedName>
</protein>
<keyword evidence="5" id="KW-0732">Signal</keyword>
<dbReference type="Pfam" id="PF00151">
    <property type="entry name" value="Lipase"/>
    <property type="match status" value="1"/>
</dbReference>
<dbReference type="EnsemblMetazoa" id="XM_780009">
    <property type="protein sequence ID" value="XP_785102"/>
    <property type="gene ID" value="LOC579918"/>
</dbReference>
<dbReference type="OrthoDB" id="199913at2759"/>
<evidence type="ECO:0000313" key="7">
    <source>
        <dbReference type="EnsemblMetazoa" id="XP_785102"/>
    </source>
</evidence>
<feature type="chain" id="PRO_5029513986" description="Lipase domain-containing protein" evidence="5">
    <location>
        <begin position="24"/>
        <end position="340"/>
    </location>
</feature>
<dbReference type="SUPFAM" id="SSF53474">
    <property type="entry name" value="alpha/beta-Hydrolases"/>
    <property type="match status" value="1"/>
</dbReference>
<evidence type="ECO:0000256" key="5">
    <source>
        <dbReference type="SAM" id="SignalP"/>
    </source>
</evidence>
<dbReference type="GO" id="GO:0016042">
    <property type="term" value="P:lipid catabolic process"/>
    <property type="evidence" value="ECO:0000318"/>
    <property type="project" value="GO_Central"/>
</dbReference>
<dbReference type="InParanoid" id="A0A7M7RGA9"/>
<dbReference type="GO" id="GO:0005615">
    <property type="term" value="C:extracellular space"/>
    <property type="evidence" value="ECO:0000318"/>
    <property type="project" value="GO_Central"/>
</dbReference>
<evidence type="ECO:0000256" key="4">
    <source>
        <dbReference type="RuleBase" id="RU004262"/>
    </source>
</evidence>